<name>A0A1S1QPM5_9ACTN</name>
<dbReference type="EMBL" id="MBLM01000128">
    <property type="protein sequence ID" value="OHV34284.1"/>
    <property type="molecule type" value="Genomic_DNA"/>
</dbReference>
<keyword evidence="4" id="KW-1185">Reference proteome</keyword>
<dbReference type="GO" id="GO:0016491">
    <property type="term" value="F:oxidoreductase activity"/>
    <property type="evidence" value="ECO:0007669"/>
    <property type="project" value="InterPro"/>
</dbReference>
<dbReference type="PANTHER" id="PTHR21197">
    <property type="entry name" value="UDP-GALACTOPYRANOSE MUTASE"/>
    <property type="match status" value="1"/>
</dbReference>
<evidence type="ECO:0000259" key="2">
    <source>
        <dbReference type="Pfam" id="PF01593"/>
    </source>
</evidence>
<dbReference type="PANTHER" id="PTHR21197:SF0">
    <property type="entry name" value="UDP-GALACTOPYRANOSE MUTASE"/>
    <property type="match status" value="1"/>
</dbReference>
<dbReference type="NCBIfam" id="NF005545">
    <property type="entry name" value="PRK07208.1-1"/>
    <property type="match status" value="1"/>
</dbReference>
<evidence type="ECO:0000313" key="4">
    <source>
        <dbReference type="Proteomes" id="UP000179627"/>
    </source>
</evidence>
<dbReference type="InterPro" id="IPR036188">
    <property type="entry name" value="FAD/NAD-bd_sf"/>
</dbReference>
<feature type="region of interest" description="Disordered" evidence="1">
    <location>
        <begin position="475"/>
        <end position="499"/>
    </location>
</feature>
<dbReference type="Proteomes" id="UP000179627">
    <property type="component" value="Unassembled WGS sequence"/>
</dbReference>
<accession>A0A1S1QPM5</accession>
<protein>
    <submittedName>
        <fullName evidence="3">FAD-dependent oxidoreductase</fullName>
    </submittedName>
</protein>
<dbReference type="OrthoDB" id="337830at2"/>
<dbReference type="GO" id="GO:0050660">
    <property type="term" value="F:flavin adenine dinucleotide binding"/>
    <property type="evidence" value="ECO:0007669"/>
    <property type="project" value="TreeGrafter"/>
</dbReference>
<dbReference type="GO" id="GO:0005829">
    <property type="term" value="C:cytosol"/>
    <property type="evidence" value="ECO:0007669"/>
    <property type="project" value="TreeGrafter"/>
</dbReference>
<comment type="caution">
    <text evidence="3">The sequence shown here is derived from an EMBL/GenBank/DDBJ whole genome shotgun (WGS) entry which is preliminary data.</text>
</comment>
<dbReference type="GO" id="GO:0008767">
    <property type="term" value="F:UDP-galactopyranose mutase activity"/>
    <property type="evidence" value="ECO:0007669"/>
    <property type="project" value="TreeGrafter"/>
</dbReference>
<evidence type="ECO:0000256" key="1">
    <source>
        <dbReference type="SAM" id="MobiDB-lite"/>
    </source>
</evidence>
<dbReference type="SUPFAM" id="SSF51905">
    <property type="entry name" value="FAD/NAD(P)-binding domain"/>
    <property type="match status" value="1"/>
</dbReference>
<dbReference type="AlphaFoldDB" id="A0A1S1QPM5"/>
<gene>
    <name evidence="3" type="ORF">CC117_21910</name>
</gene>
<dbReference type="NCBIfam" id="NF005548">
    <property type="entry name" value="PRK07208.1-4"/>
    <property type="match status" value="1"/>
</dbReference>
<sequence>MSESERPHTVVIGAGPAGLTAAYQLAARGAPVTVFEADDVVGGISRTVVRDGWRFDIGGHRFFTKVSAVEALWNEILPEEDFLLRPRMSRIYYQGRLYDYPLRALNALRNLGPCEAALAIGSYLYARARPPKDPDANYESWLVARFGWRLYRTFFKTYTEKLWGIPVSEMPADWAAQRVKNLSLSSAIVNAVLPKRNQKEITSLIEEFRYPKYGPGMMWEEAARKAEKMGAGVVLNSAVTAIHRADGRAVAVSVTSAAGGPDRVPADQVISSMPMSALLTCMDPPPPVEVLEAANDLRYRDYLTVALVVPQEFGFPDNWIYIHDPGVRVGRIQNYGSWSPYLVKQGRTCLGLEFFVFEGDEMWTMPDQDLIALGAAELETLGLVRPGAVEAGYVVRVPKAYPTYDQFYRRNVDLMRSWLEENTPNVHPVGRNGMHRYNNADHSMLTAMLTVENILDGSGHDVWTVNVEQEYHEEKGAAEVTGESRGATGTGRGAPVIPR</sequence>
<organism evidence="3 4">
    <name type="scientific">Parafrankia colletiae</name>
    <dbReference type="NCBI Taxonomy" id="573497"/>
    <lineage>
        <taxon>Bacteria</taxon>
        <taxon>Bacillati</taxon>
        <taxon>Actinomycetota</taxon>
        <taxon>Actinomycetes</taxon>
        <taxon>Frankiales</taxon>
        <taxon>Frankiaceae</taxon>
        <taxon>Parafrankia</taxon>
    </lineage>
</organism>
<dbReference type="Gene3D" id="3.50.50.60">
    <property type="entry name" value="FAD/NAD(P)-binding domain"/>
    <property type="match status" value="1"/>
</dbReference>
<proteinExistence type="predicted"/>
<dbReference type="InterPro" id="IPR002937">
    <property type="entry name" value="Amino_oxidase"/>
</dbReference>
<dbReference type="PRINTS" id="PR00419">
    <property type="entry name" value="ADXRDTASE"/>
</dbReference>
<dbReference type="RefSeq" id="WP_071086447.1">
    <property type="nucleotide sequence ID" value="NZ_MBLM01000128.1"/>
</dbReference>
<dbReference type="Pfam" id="PF01593">
    <property type="entry name" value="Amino_oxidase"/>
    <property type="match status" value="1"/>
</dbReference>
<evidence type="ECO:0000313" key="3">
    <source>
        <dbReference type="EMBL" id="OHV34284.1"/>
    </source>
</evidence>
<feature type="domain" description="Amine oxidase" evidence="2">
    <location>
        <begin position="17"/>
        <end position="381"/>
    </location>
</feature>
<dbReference type="NCBIfam" id="NF005547">
    <property type="entry name" value="PRK07208.1-3"/>
    <property type="match status" value="1"/>
</dbReference>
<reference evidence="4" key="1">
    <citation type="submission" date="2016-07" db="EMBL/GenBank/DDBJ databases">
        <title>Sequence Frankia sp. strain CcI1.17.</title>
        <authorList>
            <person name="Ghodhbane-Gtari F."/>
            <person name="Swanson E."/>
            <person name="Gueddou A."/>
            <person name="Morris K."/>
            <person name="Hezbri K."/>
            <person name="Ktari A."/>
            <person name="Nouioui I."/>
            <person name="Abebe-Akele F."/>
            <person name="Simpson S."/>
            <person name="Thomas K."/>
            <person name="Gtari M."/>
            <person name="Tisa L.S."/>
            <person name="Hurst S."/>
        </authorList>
    </citation>
    <scope>NUCLEOTIDE SEQUENCE [LARGE SCALE GENOMIC DNA]</scope>
    <source>
        <strain evidence="4">Cc1.17</strain>
    </source>
</reference>